<name>A0A1L7XEP7_9HELO</name>
<evidence type="ECO:0000256" key="1">
    <source>
        <dbReference type="ARBA" id="ARBA00001971"/>
    </source>
</evidence>
<evidence type="ECO:0000256" key="2">
    <source>
        <dbReference type="ARBA" id="ARBA00022723"/>
    </source>
</evidence>
<dbReference type="GO" id="GO:0016705">
    <property type="term" value="F:oxidoreductase activity, acting on paired donors, with incorporation or reduction of molecular oxygen"/>
    <property type="evidence" value="ECO:0007669"/>
    <property type="project" value="InterPro"/>
</dbReference>
<sequence>MGFSTQLFEAPIAVLIGLIFIASFVSYVVYQRFLHPLSGYPGPFLASLTDLWQVWQFLTLKQPYHLTELHEKYGEFVRYGPDKLGVTAEDAIPLIYQKGGKLMPKTEFYDAYGATHPNVFGMRDAGEHSTRRRHMSHSFSNSYVKDMEQYLDLNIQILKEKIETYSSKNEAFDLKRVLHYYTIDVLGELAFSQTFGVQIADDESLVPPVKEHSLLAAATGAWPLMTYTLKRWLPKIPLQALQELFNGRAACASLASQCVQRRMNALQDIKDNDLAESVQRKDILTNLILAKHPDTGERLTLKDLETEAFGFIIAGTHTTSATTTLLFYHLLHTPDVMAKCVAEIDSSLPSLGPNKVAYSVTDVEASLPYLRQSIRENFRITPVFTMPLARRVTAAEGITIAGRHIKQGTSVAVCNHAFHHNPRIWGSDHNTFDPSRWDAPEYSARARYLMHFGLGGRQCIGKTVAQTNIYKLASTLLKEFTFELADAGERREVERGAFWGKIPSLISVGISDLEQPLMVRAFGRRSMEGKPVSA</sequence>
<dbReference type="STRING" id="576137.A0A1L7XEP7"/>
<dbReference type="InterPro" id="IPR036396">
    <property type="entry name" value="Cyt_P450_sf"/>
</dbReference>
<keyword evidence="3 4" id="KW-0408">Iron</keyword>
<dbReference type="EMBL" id="FJOG01000024">
    <property type="protein sequence ID" value="CZR63520.1"/>
    <property type="molecule type" value="Genomic_DNA"/>
</dbReference>
<proteinExistence type="inferred from homology"/>
<dbReference type="Pfam" id="PF00067">
    <property type="entry name" value="p450"/>
    <property type="match status" value="1"/>
</dbReference>
<dbReference type="OrthoDB" id="1470350at2759"/>
<keyword evidence="5" id="KW-0560">Oxidoreductase</keyword>
<dbReference type="GO" id="GO:0004497">
    <property type="term" value="F:monooxygenase activity"/>
    <property type="evidence" value="ECO:0007669"/>
    <property type="project" value="UniProtKB-KW"/>
</dbReference>
<comment type="cofactor">
    <cofactor evidence="1 4">
        <name>heme</name>
        <dbReference type="ChEBI" id="CHEBI:30413"/>
    </cofactor>
</comment>
<dbReference type="InterPro" id="IPR050121">
    <property type="entry name" value="Cytochrome_P450_monoxygenase"/>
</dbReference>
<dbReference type="PANTHER" id="PTHR24305">
    <property type="entry name" value="CYTOCHROME P450"/>
    <property type="match status" value="1"/>
</dbReference>
<dbReference type="SUPFAM" id="SSF48264">
    <property type="entry name" value="Cytochrome P450"/>
    <property type="match status" value="1"/>
</dbReference>
<feature type="transmembrane region" description="Helical" evidence="6">
    <location>
        <begin position="12"/>
        <end position="30"/>
    </location>
</feature>
<dbReference type="Proteomes" id="UP000184330">
    <property type="component" value="Unassembled WGS sequence"/>
</dbReference>
<keyword evidence="4 5" id="KW-0349">Heme</keyword>
<dbReference type="InterPro" id="IPR001128">
    <property type="entry name" value="Cyt_P450"/>
</dbReference>
<keyword evidence="5" id="KW-0503">Monooxygenase</keyword>
<keyword evidence="6" id="KW-0812">Transmembrane</keyword>
<dbReference type="PANTHER" id="PTHR24305:SF103">
    <property type="entry name" value="P450, PUTATIVE (EUROFUNG)-RELATED"/>
    <property type="match status" value="1"/>
</dbReference>
<keyword evidence="6" id="KW-1133">Transmembrane helix</keyword>
<evidence type="ECO:0000256" key="5">
    <source>
        <dbReference type="RuleBase" id="RU000461"/>
    </source>
</evidence>
<evidence type="ECO:0000313" key="8">
    <source>
        <dbReference type="Proteomes" id="UP000184330"/>
    </source>
</evidence>
<keyword evidence="8" id="KW-1185">Reference proteome</keyword>
<dbReference type="AlphaFoldDB" id="A0A1L7XEP7"/>
<evidence type="ECO:0000256" key="3">
    <source>
        <dbReference type="ARBA" id="ARBA00023004"/>
    </source>
</evidence>
<feature type="binding site" description="axial binding residue" evidence="4">
    <location>
        <position position="459"/>
    </location>
    <ligand>
        <name>heme</name>
        <dbReference type="ChEBI" id="CHEBI:30413"/>
    </ligand>
    <ligandPart>
        <name>Fe</name>
        <dbReference type="ChEBI" id="CHEBI:18248"/>
    </ligandPart>
</feature>
<reference evidence="7 8" key="1">
    <citation type="submission" date="2016-03" db="EMBL/GenBank/DDBJ databases">
        <authorList>
            <person name="Ploux O."/>
        </authorList>
    </citation>
    <scope>NUCLEOTIDE SEQUENCE [LARGE SCALE GENOMIC DNA]</scope>
    <source>
        <strain evidence="7 8">UAMH 11012</strain>
    </source>
</reference>
<dbReference type="PRINTS" id="PR00463">
    <property type="entry name" value="EP450I"/>
</dbReference>
<dbReference type="PRINTS" id="PR00385">
    <property type="entry name" value="P450"/>
</dbReference>
<organism evidence="7 8">
    <name type="scientific">Phialocephala subalpina</name>
    <dbReference type="NCBI Taxonomy" id="576137"/>
    <lineage>
        <taxon>Eukaryota</taxon>
        <taxon>Fungi</taxon>
        <taxon>Dikarya</taxon>
        <taxon>Ascomycota</taxon>
        <taxon>Pezizomycotina</taxon>
        <taxon>Leotiomycetes</taxon>
        <taxon>Helotiales</taxon>
        <taxon>Mollisiaceae</taxon>
        <taxon>Phialocephala</taxon>
        <taxon>Phialocephala fortinii species complex</taxon>
    </lineage>
</organism>
<evidence type="ECO:0000313" key="7">
    <source>
        <dbReference type="EMBL" id="CZR63520.1"/>
    </source>
</evidence>
<accession>A0A1L7XEP7</accession>
<comment type="similarity">
    <text evidence="5">Belongs to the cytochrome P450 family.</text>
</comment>
<protein>
    <submittedName>
        <fullName evidence="7">Probable cytochrome P450 CYP3/CYP5/CYP6/CYP9 subfamilies</fullName>
    </submittedName>
</protein>
<dbReference type="Gene3D" id="1.10.630.10">
    <property type="entry name" value="Cytochrome P450"/>
    <property type="match status" value="1"/>
</dbReference>
<gene>
    <name evidence="7" type="ORF">PAC_13417</name>
</gene>
<keyword evidence="2 4" id="KW-0479">Metal-binding</keyword>
<keyword evidence="6" id="KW-0472">Membrane</keyword>
<evidence type="ECO:0000256" key="6">
    <source>
        <dbReference type="SAM" id="Phobius"/>
    </source>
</evidence>
<dbReference type="PROSITE" id="PS00086">
    <property type="entry name" value="CYTOCHROME_P450"/>
    <property type="match status" value="1"/>
</dbReference>
<dbReference type="InterPro" id="IPR017972">
    <property type="entry name" value="Cyt_P450_CS"/>
</dbReference>
<evidence type="ECO:0000256" key="4">
    <source>
        <dbReference type="PIRSR" id="PIRSR602401-1"/>
    </source>
</evidence>
<dbReference type="GO" id="GO:0005506">
    <property type="term" value="F:iron ion binding"/>
    <property type="evidence" value="ECO:0007669"/>
    <property type="project" value="InterPro"/>
</dbReference>
<dbReference type="GO" id="GO:0020037">
    <property type="term" value="F:heme binding"/>
    <property type="evidence" value="ECO:0007669"/>
    <property type="project" value="InterPro"/>
</dbReference>
<dbReference type="InterPro" id="IPR002401">
    <property type="entry name" value="Cyt_P450_E_grp-I"/>
</dbReference>